<dbReference type="Pfam" id="PF11209">
    <property type="entry name" value="LmeA"/>
    <property type="match status" value="1"/>
</dbReference>
<name>D2PQ98_KRIFD</name>
<reference evidence="2" key="1">
    <citation type="submission" date="2009-09" db="EMBL/GenBank/DDBJ databases">
        <title>The complete genome of Kribbella flavida DSM 17836.</title>
        <authorList>
            <consortium name="US DOE Joint Genome Institute (JGI-PGF)"/>
            <person name="Lucas S."/>
            <person name="Copeland A."/>
            <person name="Lapidus A."/>
            <person name="Glavina del Rio T."/>
            <person name="Dalin E."/>
            <person name="Tice H."/>
            <person name="Bruce D."/>
            <person name="Goodwin L."/>
            <person name="Pitluck S."/>
            <person name="Kyrpides N."/>
            <person name="Mavromatis K."/>
            <person name="Ivanova N."/>
            <person name="Saunders E."/>
            <person name="Brettin T."/>
            <person name="Detter J.C."/>
            <person name="Han C."/>
            <person name="Larimer F."/>
            <person name="Land M."/>
            <person name="Hauser L."/>
            <person name="Markowitz V."/>
            <person name="Cheng J.-F."/>
            <person name="Hugenholtz P."/>
            <person name="Woyke T."/>
            <person name="Wu D."/>
            <person name="Pukall R."/>
            <person name="Klenk H.-P."/>
            <person name="Eisen J.A."/>
        </authorList>
    </citation>
    <scope>NUCLEOTIDE SEQUENCE [LARGE SCALE GENOMIC DNA]</scope>
    <source>
        <strain evidence="2">DSM 17836 / JCM 10339 / NBRC 14399</strain>
    </source>
</reference>
<dbReference type="RefSeq" id="WP_012923354.1">
    <property type="nucleotide sequence ID" value="NC_013729.1"/>
</dbReference>
<accession>D2PQ98</accession>
<proteinExistence type="predicted"/>
<dbReference type="HOGENOM" id="CLU_1150680_0_0_11"/>
<evidence type="ECO:0000313" key="1">
    <source>
        <dbReference type="EMBL" id="ADB34800.1"/>
    </source>
</evidence>
<dbReference type="OrthoDB" id="3215846at2"/>
<organism evidence="1 2">
    <name type="scientific">Kribbella flavida (strain DSM 17836 / JCM 10339 / NBRC 14399)</name>
    <dbReference type="NCBI Taxonomy" id="479435"/>
    <lineage>
        <taxon>Bacteria</taxon>
        <taxon>Bacillati</taxon>
        <taxon>Actinomycetota</taxon>
        <taxon>Actinomycetes</taxon>
        <taxon>Propionibacteriales</taxon>
        <taxon>Kribbellaceae</taxon>
        <taxon>Kribbella</taxon>
    </lineage>
</organism>
<dbReference type="STRING" id="479435.Kfla_5796"/>
<dbReference type="KEGG" id="kfl:Kfla_5796"/>
<sequence length="241" mass="24901">MSAGKPRRRFRTLIIVVVILALLGFVADRAAESVAENRLATVAADEAAQYDVRAASTAAEIGGFGFLPQLARGEFSEITVTMDQPTISNVAGEDVTMVMTGIQVPRELLTGGTNTTVVIDNADIKLRMTPNALTKLTAAASGLEGLQLSIVGDKLQARMSVRGFDAVATVRPQVLNGRVGLVVDALPGDVPAAVRRVVGALLGRGVRIPALPFGAKVTGAAVDGQSLVLTATASNVQLSAS</sequence>
<reference evidence="1 2" key="2">
    <citation type="journal article" date="2010" name="Stand. Genomic Sci.">
        <title>Complete genome sequence of Kribbella flavida type strain (IFO 14399).</title>
        <authorList>
            <person name="Pukall R."/>
            <person name="Lapidus A."/>
            <person name="Glavina Del Rio T."/>
            <person name="Copeland A."/>
            <person name="Tice H."/>
            <person name="Cheng J.-F."/>
            <person name="Lucas S."/>
            <person name="Chen F."/>
            <person name="Nolan M."/>
            <person name="LaButti K."/>
            <person name="Pati A."/>
            <person name="Ivanova N."/>
            <person name="Mavrommatis K."/>
            <person name="Mikhailova N."/>
            <person name="Pitluck S."/>
            <person name="Bruce D."/>
            <person name="Goodwin L."/>
            <person name="Land M."/>
            <person name="Hauser L."/>
            <person name="Chang Y.-J."/>
            <person name="Jeffries C.D."/>
            <person name="Chen A."/>
            <person name="Palaniappan K."/>
            <person name="Chain P."/>
            <person name="Rohde M."/>
            <person name="Goeker M."/>
            <person name="Bristow J."/>
            <person name="Eisen J.A."/>
            <person name="Markowitz V."/>
            <person name="Hugenholtz P."/>
            <person name="Kyrpides N.C."/>
            <person name="Klenk H.-P."/>
            <person name="Brettin T."/>
        </authorList>
    </citation>
    <scope>NUCLEOTIDE SEQUENCE [LARGE SCALE GENOMIC DNA]</scope>
    <source>
        <strain evidence="2">DSM 17836 / JCM 10339 / NBRC 14399</strain>
    </source>
</reference>
<dbReference type="EMBL" id="CP001736">
    <property type="protein sequence ID" value="ADB34800.1"/>
    <property type="molecule type" value="Genomic_DNA"/>
</dbReference>
<protein>
    <recommendedName>
        <fullName evidence="3">DUF2993 domain-containing protein</fullName>
    </recommendedName>
</protein>
<keyword evidence="2" id="KW-1185">Reference proteome</keyword>
<dbReference type="AlphaFoldDB" id="D2PQ98"/>
<dbReference type="InterPro" id="IPR021373">
    <property type="entry name" value="DUF2993"/>
</dbReference>
<dbReference type="Proteomes" id="UP000007967">
    <property type="component" value="Chromosome"/>
</dbReference>
<gene>
    <name evidence="1" type="ordered locus">Kfla_5796</name>
</gene>
<evidence type="ECO:0008006" key="3">
    <source>
        <dbReference type="Google" id="ProtNLM"/>
    </source>
</evidence>
<evidence type="ECO:0000313" key="2">
    <source>
        <dbReference type="Proteomes" id="UP000007967"/>
    </source>
</evidence>